<dbReference type="RefSeq" id="WP_106749634.1">
    <property type="nucleotide sequence ID" value="NZ_CP027668.1"/>
</dbReference>
<dbReference type="PANTHER" id="PTHR42815:SF2">
    <property type="entry name" value="FAD-BINDING, PUTATIVE (AFU_ORTHOLOGUE AFUA_6G07600)-RELATED"/>
    <property type="match status" value="1"/>
</dbReference>
<dbReference type="Proteomes" id="UP000237889">
    <property type="component" value="Chromosome"/>
</dbReference>
<gene>
    <name evidence="2" type="ORF">C6569_15195</name>
</gene>
<organism evidence="2 3">
    <name type="scientific">Phreatobacter cathodiphilus</name>
    <dbReference type="NCBI Taxonomy" id="1868589"/>
    <lineage>
        <taxon>Bacteria</taxon>
        <taxon>Pseudomonadati</taxon>
        <taxon>Pseudomonadota</taxon>
        <taxon>Alphaproteobacteria</taxon>
        <taxon>Hyphomicrobiales</taxon>
        <taxon>Phreatobacteraceae</taxon>
        <taxon>Phreatobacter</taxon>
    </lineage>
</organism>
<dbReference type="OrthoDB" id="9790331at2"/>
<evidence type="ECO:0000259" key="1">
    <source>
        <dbReference type="Pfam" id="PF01243"/>
    </source>
</evidence>
<feature type="domain" description="Pyridoxamine 5'-phosphate oxidase N-terminal" evidence="1">
    <location>
        <begin position="46"/>
        <end position="144"/>
    </location>
</feature>
<dbReference type="InterPro" id="IPR024029">
    <property type="entry name" value="Pyridox_Oxase_FMN-dep"/>
</dbReference>
<dbReference type="PANTHER" id="PTHR42815">
    <property type="entry name" value="FAD-BINDING, PUTATIVE (AFU_ORTHOLOGUE AFUA_6G07600)-RELATED"/>
    <property type="match status" value="1"/>
</dbReference>
<dbReference type="KEGG" id="phr:C6569_15195"/>
<dbReference type="InterPro" id="IPR011576">
    <property type="entry name" value="Pyridox_Oxase_N"/>
</dbReference>
<dbReference type="NCBIfam" id="TIGR04025">
    <property type="entry name" value="PPOX_FMN_DR2398"/>
    <property type="match status" value="1"/>
</dbReference>
<dbReference type="AlphaFoldDB" id="A0A2S0NEF6"/>
<dbReference type="Pfam" id="PF01243">
    <property type="entry name" value="PNPOx_N"/>
    <property type="match status" value="1"/>
</dbReference>
<protein>
    <submittedName>
        <fullName evidence="2">Pyridoxamine 5'-phosphate oxidase</fullName>
    </submittedName>
</protein>
<keyword evidence="3" id="KW-1185">Reference proteome</keyword>
<evidence type="ECO:0000313" key="3">
    <source>
        <dbReference type="Proteomes" id="UP000237889"/>
    </source>
</evidence>
<dbReference type="EMBL" id="CP027668">
    <property type="protein sequence ID" value="AVO46293.1"/>
    <property type="molecule type" value="Genomic_DNA"/>
</dbReference>
<sequence length="219" mass="23932">MTIHTLPEADAAFDPEAVSYVGSIAEVRARHPEPMSRATDKVITRLDKHCRAIIARSTFVIVGTHGSKGADVSPRGDPAGFVRVLDDRHLLLPDRIGNNRFDSLENIFETGLVGMLFVVPGMAEVLRVNGRARVTDDVALLAGSVVQGRPPKIGVLVTVVEAYLHCAKAVNRAALWDASRYIDRNELPSYGAMLVDHCEGLTQEESERQGAEMARRGMY</sequence>
<proteinExistence type="predicted"/>
<reference evidence="2 3" key="1">
    <citation type="submission" date="2018-03" db="EMBL/GenBank/DDBJ databases">
        <title>Genome sequencing of Phreatobacter sp.</title>
        <authorList>
            <person name="Kim S.-J."/>
            <person name="Heo J."/>
            <person name="Kwon S.-W."/>
        </authorList>
    </citation>
    <scope>NUCLEOTIDE SEQUENCE [LARGE SCALE GENOMIC DNA]</scope>
    <source>
        <strain evidence="2 3">S-12</strain>
    </source>
</reference>
<dbReference type="SUPFAM" id="SSF50475">
    <property type="entry name" value="FMN-binding split barrel"/>
    <property type="match status" value="1"/>
</dbReference>
<accession>A0A2S0NEF6</accession>
<dbReference type="InterPro" id="IPR012349">
    <property type="entry name" value="Split_barrel_FMN-bd"/>
</dbReference>
<dbReference type="Gene3D" id="2.30.110.10">
    <property type="entry name" value="Electron Transport, Fmn-binding Protein, Chain A"/>
    <property type="match status" value="1"/>
</dbReference>
<name>A0A2S0NEF6_9HYPH</name>
<evidence type="ECO:0000313" key="2">
    <source>
        <dbReference type="EMBL" id="AVO46293.1"/>
    </source>
</evidence>